<dbReference type="InterPro" id="IPR008927">
    <property type="entry name" value="6-PGluconate_DH-like_C_sf"/>
</dbReference>
<proteinExistence type="inferred from homology"/>
<dbReference type="InterPro" id="IPR028359">
    <property type="entry name" value="UDP_ManNAc/GlcNAc_DH"/>
</dbReference>
<dbReference type="SUPFAM" id="SSF48179">
    <property type="entry name" value="6-phosphogluconate dehydrogenase C-terminal domain-like"/>
    <property type="match status" value="1"/>
</dbReference>
<dbReference type="InterPro" id="IPR014026">
    <property type="entry name" value="UDP-Glc/GDP-Man_DH_dimer"/>
</dbReference>
<keyword evidence="6" id="KW-1185">Reference proteome</keyword>
<dbReference type="EMBL" id="LWMS01000020">
    <property type="protein sequence ID" value="PWL08292.1"/>
    <property type="molecule type" value="Genomic_DNA"/>
</dbReference>
<protein>
    <submittedName>
        <fullName evidence="5">UDP-N-acetyl-D-mannosamine dehydrogenase</fullName>
    </submittedName>
</protein>
<dbReference type="RefSeq" id="WP_095607858.1">
    <property type="nucleotide sequence ID" value="NZ_LMVN01000001.1"/>
</dbReference>
<dbReference type="GO" id="GO:0016628">
    <property type="term" value="F:oxidoreductase activity, acting on the CH-CH group of donors, NAD or NADP as acceptor"/>
    <property type="evidence" value="ECO:0007669"/>
    <property type="project" value="InterPro"/>
</dbReference>
<dbReference type="InterPro" id="IPR017476">
    <property type="entry name" value="UDP-Glc/GDP-Man"/>
</dbReference>
<dbReference type="EMBL" id="LMVN01000001">
    <property type="protein sequence ID" value="PAV08208.1"/>
    <property type="molecule type" value="Genomic_DNA"/>
</dbReference>
<accession>A0A2A2HFW4</accession>
<evidence type="ECO:0000313" key="6">
    <source>
        <dbReference type="Proteomes" id="UP000217528"/>
    </source>
</evidence>
<feature type="domain" description="UDP-glucose/GDP-mannose dehydrogenase dimerisation" evidence="3">
    <location>
        <begin position="157"/>
        <end position="246"/>
    </location>
</feature>
<reference evidence="4 6" key="2">
    <citation type="journal article" date="2017" name="BMC Genomics">
        <title>Genomic analysis of methanogenic archaea reveals a shift towards energy conservation.</title>
        <authorList>
            <person name="Gilmore S.P."/>
            <person name="Henske J.K."/>
            <person name="Sexton J.A."/>
            <person name="Solomon K.V."/>
            <person name="Seppala S."/>
            <person name="Yoo J.I."/>
            <person name="Huyett L.M."/>
            <person name="Pressman A."/>
            <person name="Cogan J.Z."/>
            <person name="Kivenson V."/>
            <person name="Peng X."/>
            <person name="Tan Y."/>
            <person name="Valentine D.L."/>
            <person name="O'Malley M.A."/>
        </authorList>
    </citation>
    <scope>NUCLEOTIDE SEQUENCE [LARGE SCALE GENOMIC DNA]</scope>
    <source>
        <strain evidence="4 6">1R-7</strain>
    </source>
</reference>
<evidence type="ECO:0000256" key="2">
    <source>
        <dbReference type="PIRNR" id="PIRNR000124"/>
    </source>
</evidence>
<evidence type="ECO:0000256" key="1">
    <source>
        <dbReference type="ARBA" id="ARBA00006601"/>
    </source>
</evidence>
<dbReference type="GO" id="GO:0000271">
    <property type="term" value="P:polysaccharide biosynthetic process"/>
    <property type="evidence" value="ECO:0007669"/>
    <property type="project" value="InterPro"/>
</dbReference>
<dbReference type="Proteomes" id="UP000217528">
    <property type="component" value="Unassembled WGS sequence"/>
</dbReference>
<dbReference type="GO" id="GO:0016616">
    <property type="term" value="F:oxidoreductase activity, acting on the CH-OH group of donors, NAD or NADP as acceptor"/>
    <property type="evidence" value="ECO:0007669"/>
    <property type="project" value="InterPro"/>
</dbReference>
<dbReference type="OrthoDB" id="81919at2157"/>
<dbReference type="Proteomes" id="UP000246004">
    <property type="component" value="Unassembled WGS sequence"/>
</dbReference>
<sequence length="389" mass="44367">MKTIIYPDSQTDLKKYEKLNTDLKIYNKNVQINDTQITKDDTDQTLLEADVIILTQSCINTGKYNLENIKQACEQIREFVDENKTIVFDTPLPPRSVYKMSKVIDDLGIIKDMNLAYITHIDDDTQLIGYSNENTKNLITDLYKDMALKTETTNNIQTAECVPIIQNAYKDTLIALANQTAILSEAITIDLIEAIKLANMNKDINLLNPQPVLHNDIIRDSQEIVNLADEYGEAAQLSQTTRDTNNYVAYHVAYMAEKELYLKEHLAMFETTVAILGITEDPKLITEDNNVSLILIDDFVSRDVDVLVCDDKIPEEIIQKHGAKKITLDEAYEADCIIIMTDDPQFKNLEHDKVQKVVISALPILNKDEFDDKEYSSVGQYRLKKEEML</sequence>
<dbReference type="PANTHER" id="PTHR43491:SF2">
    <property type="entry name" value="UDP-N-ACETYL-D-MANNOSAMINE DEHYDROGENASE"/>
    <property type="match status" value="1"/>
</dbReference>
<gene>
    <name evidence="4" type="ORF">ASJ82_03165</name>
    <name evidence="5" type="ORF">MSCUN_07280</name>
</gene>
<dbReference type="GO" id="GO:0051287">
    <property type="term" value="F:NAD binding"/>
    <property type="evidence" value="ECO:0007669"/>
    <property type="project" value="InterPro"/>
</dbReference>
<dbReference type="PIRSF" id="PIRSF000124">
    <property type="entry name" value="UDPglc_GDPman_dh"/>
    <property type="match status" value="1"/>
</dbReference>
<evidence type="ECO:0000313" key="5">
    <source>
        <dbReference type="EMBL" id="PWL08292.1"/>
    </source>
</evidence>
<dbReference type="PANTHER" id="PTHR43491">
    <property type="entry name" value="UDP-N-ACETYL-D-MANNOSAMINE DEHYDROGENASE"/>
    <property type="match status" value="1"/>
</dbReference>
<comment type="similarity">
    <text evidence="1 2">Belongs to the UDP-glucose/GDP-mannose dehydrogenase family.</text>
</comment>
<reference evidence="5 7" key="1">
    <citation type="submission" date="2016-04" db="EMBL/GenBank/DDBJ databases">
        <title>Genome sequence of Methanosphaera cuniculi DSM 4103.</title>
        <authorList>
            <person name="Poehlein A."/>
            <person name="Seedorf H."/>
            <person name="Daniel R."/>
        </authorList>
    </citation>
    <scope>NUCLEOTIDE SEQUENCE [LARGE SCALE GENOMIC DNA]</scope>
    <source>
        <strain evidence="5 7">DSM 4103</strain>
    </source>
</reference>
<evidence type="ECO:0000259" key="3">
    <source>
        <dbReference type="Pfam" id="PF00984"/>
    </source>
</evidence>
<dbReference type="AlphaFoldDB" id="A0A2A2HFW4"/>
<dbReference type="Gene3D" id="3.40.50.720">
    <property type="entry name" value="NAD(P)-binding Rossmann-like Domain"/>
    <property type="match status" value="2"/>
</dbReference>
<dbReference type="PIRSF" id="PIRSF500136">
    <property type="entry name" value="UDP_ManNAc_DH"/>
    <property type="match status" value="1"/>
</dbReference>
<name>A0A2A2HFW4_9EURY</name>
<evidence type="ECO:0000313" key="7">
    <source>
        <dbReference type="Proteomes" id="UP000246004"/>
    </source>
</evidence>
<organism evidence="4 6">
    <name type="scientific">Methanosphaera cuniculi</name>
    <dbReference type="NCBI Taxonomy" id="1077256"/>
    <lineage>
        <taxon>Archaea</taxon>
        <taxon>Methanobacteriati</taxon>
        <taxon>Methanobacteriota</taxon>
        <taxon>Methanomada group</taxon>
        <taxon>Methanobacteria</taxon>
        <taxon>Methanobacteriales</taxon>
        <taxon>Methanobacteriaceae</taxon>
        <taxon>Methanosphaera</taxon>
    </lineage>
</organism>
<evidence type="ECO:0000313" key="4">
    <source>
        <dbReference type="EMBL" id="PAV08208.1"/>
    </source>
</evidence>
<comment type="caution">
    <text evidence="4">The sequence shown here is derived from an EMBL/GenBank/DDBJ whole genome shotgun (WGS) entry which is preliminary data.</text>
</comment>
<dbReference type="Pfam" id="PF00984">
    <property type="entry name" value="UDPG_MGDP_dh"/>
    <property type="match status" value="1"/>
</dbReference>